<organism evidence="1">
    <name type="scientific">marine sediment metagenome</name>
    <dbReference type="NCBI Taxonomy" id="412755"/>
    <lineage>
        <taxon>unclassified sequences</taxon>
        <taxon>metagenomes</taxon>
        <taxon>ecological metagenomes</taxon>
    </lineage>
</organism>
<comment type="caution">
    <text evidence="1">The sequence shown here is derived from an EMBL/GenBank/DDBJ whole genome shotgun (WGS) entry which is preliminary data.</text>
</comment>
<feature type="non-terminal residue" evidence="1">
    <location>
        <position position="1"/>
    </location>
</feature>
<reference evidence="1" key="1">
    <citation type="journal article" date="2014" name="Front. Microbiol.">
        <title>High frequency of phylogenetically diverse reductive dehalogenase-homologous genes in deep subseafloor sedimentary metagenomes.</title>
        <authorList>
            <person name="Kawai M."/>
            <person name="Futagami T."/>
            <person name="Toyoda A."/>
            <person name="Takaki Y."/>
            <person name="Nishi S."/>
            <person name="Hori S."/>
            <person name="Arai W."/>
            <person name="Tsubouchi T."/>
            <person name="Morono Y."/>
            <person name="Uchiyama I."/>
            <person name="Ito T."/>
            <person name="Fujiyama A."/>
            <person name="Inagaki F."/>
            <person name="Takami H."/>
        </authorList>
    </citation>
    <scope>NUCLEOTIDE SEQUENCE</scope>
    <source>
        <strain evidence="1">Expedition CK06-06</strain>
    </source>
</reference>
<dbReference type="AlphaFoldDB" id="X1G561"/>
<sequence>TRIIHSAKAGNLGCIYWPKGINPIITINAAINSKVASRLLALNARYAADAI</sequence>
<protein>
    <submittedName>
        <fullName evidence="1">Uncharacterized protein</fullName>
    </submittedName>
</protein>
<accession>X1G561</accession>
<dbReference type="EMBL" id="BARU01015555">
    <property type="protein sequence ID" value="GAH53031.1"/>
    <property type="molecule type" value="Genomic_DNA"/>
</dbReference>
<proteinExistence type="predicted"/>
<name>X1G561_9ZZZZ</name>
<evidence type="ECO:0000313" key="1">
    <source>
        <dbReference type="EMBL" id="GAH53031.1"/>
    </source>
</evidence>
<gene>
    <name evidence="1" type="ORF">S03H2_26652</name>
</gene>